<protein>
    <submittedName>
        <fullName evidence="1">Uncharacterized protein</fullName>
    </submittedName>
</protein>
<proteinExistence type="predicted"/>
<dbReference type="EMBL" id="FCOL02000564">
    <property type="protein sequence ID" value="SAL88752.1"/>
    <property type="molecule type" value="Genomic_DNA"/>
</dbReference>
<gene>
    <name evidence="1" type="ORF">AWB67_07653</name>
</gene>
<reference evidence="1" key="1">
    <citation type="submission" date="2016-01" db="EMBL/GenBank/DDBJ databases">
        <authorList>
            <person name="Peeters C."/>
        </authorList>
    </citation>
    <scope>NUCLEOTIDE SEQUENCE [LARGE SCALE GENOMIC DNA]</scope>
    <source>
        <strain evidence="1">LMG 22937</strain>
    </source>
</reference>
<dbReference type="Proteomes" id="UP000054925">
    <property type="component" value="Unassembled WGS sequence"/>
</dbReference>
<accession>A0A158L639</accession>
<name>A0A158L639_9BURK</name>
<sequence>MYHSEPEDTPAHDAEYRDEIGQPVCGAQLRIFCLATRFQNLVKHLYFPSQRVPVEFLDSLLARSDRQVGDQLPLNAFAARGYTSFEGVNDGQLQGGITTLLADWWEYRYAAVSKFQYCVLSLTVLVANSDTVNALDPYFIHLIGNRMAAISRKPVDAGSHQEIRLQLLSQAEEFVNITFAISYMNASLRLPKKCC</sequence>
<evidence type="ECO:0000313" key="1">
    <source>
        <dbReference type="EMBL" id="SAL88752.1"/>
    </source>
</evidence>
<organism evidence="1 2">
    <name type="scientific">Caballeronia terrestris</name>
    <dbReference type="NCBI Taxonomy" id="1226301"/>
    <lineage>
        <taxon>Bacteria</taxon>
        <taxon>Pseudomonadati</taxon>
        <taxon>Pseudomonadota</taxon>
        <taxon>Betaproteobacteria</taxon>
        <taxon>Burkholderiales</taxon>
        <taxon>Burkholderiaceae</taxon>
        <taxon>Caballeronia</taxon>
    </lineage>
</organism>
<keyword evidence="2" id="KW-1185">Reference proteome</keyword>
<evidence type="ECO:0000313" key="2">
    <source>
        <dbReference type="Proteomes" id="UP000054925"/>
    </source>
</evidence>
<dbReference type="AlphaFoldDB" id="A0A158L639"/>
<comment type="caution">
    <text evidence="1">The sequence shown here is derived from an EMBL/GenBank/DDBJ whole genome shotgun (WGS) entry which is preliminary data.</text>
</comment>